<dbReference type="GO" id="GO:0071897">
    <property type="term" value="P:DNA biosynthetic process"/>
    <property type="evidence" value="ECO:0007669"/>
    <property type="project" value="UniProtKB-ARBA"/>
</dbReference>
<accession>A0AAJ6YQL3</accession>
<reference evidence="2" key="1">
    <citation type="submission" date="2025-08" db="UniProtKB">
        <authorList>
            <consortium name="RefSeq"/>
        </authorList>
    </citation>
    <scope>IDENTIFICATION</scope>
</reference>
<dbReference type="PANTHER" id="PTHR47331">
    <property type="entry name" value="PHD-TYPE DOMAIN-CONTAINING PROTEIN"/>
    <property type="match status" value="1"/>
</dbReference>
<dbReference type="RefSeq" id="XP_011502413.1">
    <property type="nucleotide sequence ID" value="XM_011504111.1"/>
</dbReference>
<sequence length="484" mass="55356">MYRQIKVHEDDWDLQRILWVNENNEEVSYQLTTVTYGIRAAPFLAVRTLLQFVEDEGAKYPLAVPSIIHGIYVDDIFGSADTPGQLVKVALQLRDLCMSGGFPLAKWYATHKDVTTAVNASHIQPQAVTFDNRTTKILGLNWSPQQDIFSFTTIWTSRQDSKFMKRLILSEVAKVFDPLGFVSSVVIKAKIFMQELWLHKLHWDEALPAQLSSQLMTIRLLSTKIAWVFGRISTGNLSRHIHLCARFTWDHNHPGMLKDEGGPIEEVATLRMNIDAFHLWTDSRVTLAWMQSHPSKWKEFVINRVSSIQDLTPNAQWRFVPGISNPADCASRGITSFHLQEHPLWWNGPQWISNTKNWPRQPTPDDTQCQQEARPCTTFTATTFKPQHALKFHTVTSIQEVRRSVRNSQNNILRLRKYTCQDCHAGNSFNNAYNSSGLSGRLTICNDSNPSQNGTTHRMTSKKVLLCSLPMNDYLLVYGHSLEY</sequence>
<dbReference type="GeneID" id="105365850"/>
<dbReference type="Proteomes" id="UP000695007">
    <property type="component" value="Unplaced"/>
</dbReference>
<keyword evidence="1" id="KW-1185">Reference proteome</keyword>
<dbReference type="InterPro" id="IPR008042">
    <property type="entry name" value="Retrotrans_Pao"/>
</dbReference>
<proteinExistence type="predicted"/>
<name>A0AAJ6YQL3_9HYME</name>
<protein>
    <submittedName>
        <fullName evidence="2">Uncharacterized protein LOC105365850</fullName>
    </submittedName>
</protein>
<dbReference type="AlphaFoldDB" id="A0AAJ6YQL3"/>
<organism evidence="1 2">
    <name type="scientific">Ceratosolen solmsi marchali</name>
    <dbReference type="NCBI Taxonomy" id="326594"/>
    <lineage>
        <taxon>Eukaryota</taxon>
        <taxon>Metazoa</taxon>
        <taxon>Ecdysozoa</taxon>
        <taxon>Arthropoda</taxon>
        <taxon>Hexapoda</taxon>
        <taxon>Insecta</taxon>
        <taxon>Pterygota</taxon>
        <taxon>Neoptera</taxon>
        <taxon>Endopterygota</taxon>
        <taxon>Hymenoptera</taxon>
        <taxon>Apocrita</taxon>
        <taxon>Proctotrupomorpha</taxon>
        <taxon>Chalcidoidea</taxon>
        <taxon>Agaonidae</taxon>
        <taxon>Agaoninae</taxon>
        <taxon>Ceratosolen</taxon>
    </lineage>
</organism>
<evidence type="ECO:0000313" key="1">
    <source>
        <dbReference type="Proteomes" id="UP000695007"/>
    </source>
</evidence>
<dbReference type="Pfam" id="PF05380">
    <property type="entry name" value="Peptidase_A17"/>
    <property type="match status" value="1"/>
</dbReference>
<evidence type="ECO:0000313" key="2">
    <source>
        <dbReference type="RefSeq" id="XP_011502413.1"/>
    </source>
</evidence>
<dbReference type="KEGG" id="csol:105365850"/>
<dbReference type="InterPro" id="IPR043502">
    <property type="entry name" value="DNA/RNA_pol_sf"/>
</dbReference>
<dbReference type="SUPFAM" id="SSF56672">
    <property type="entry name" value="DNA/RNA polymerases"/>
    <property type="match status" value="1"/>
</dbReference>
<gene>
    <name evidence="2" type="primary">LOC105365850</name>
</gene>